<dbReference type="RefSeq" id="WP_076201293.1">
    <property type="nucleotide sequence ID" value="NZ_CP019236.1"/>
</dbReference>
<reference evidence="2 3" key="1">
    <citation type="submission" date="2017-01" db="EMBL/GenBank/DDBJ databases">
        <authorList>
            <person name="Mah S.A."/>
            <person name="Swanson W.J."/>
            <person name="Moy G.W."/>
            <person name="Vacquier V.D."/>
        </authorList>
    </citation>
    <scope>NUCLEOTIDE SEQUENCE [LARGE SCALE GENOMIC DNA]</scope>
    <source>
        <strain evidence="2 3">DCY110</strain>
    </source>
</reference>
<evidence type="ECO:0008006" key="4">
    <source>
        <dbReference type="Google" id="ProtNLM"/>
    </source>
</evidence>
<keyword evidence="3" id="KW-1185">Reference proteome</keyword>
<dbReference type="OrthoDB" id="5624218at2"/>
<dbReference type="InterPro" id="IPR006311">
    <property type="entry name" value="TAT_signal"/>
</dbReference>
<evidence type="ECO:0000256" key="1">
    <source>
        <dbReference type="SAM" id="SignalP"/>
    </source>
</evidence>
<protein>
    <recommendedName>
        <fullName evidence="4">Twin-arginine translocation pathway signal</fullName>
    </recommendedName>
</protein>
<evidence type="ECO:0000313" key="2">
    <source>
        <dbReference type="EMBL" id="APW39147.1"/>
    </source>
</evidence>
<feature type="signal peptide" evidence="1">
    <location>
        <begin position="1"/>
        <end position="30"/>
    </location>
</feature>
<keyword evidence="1" id="KW-0732">Signal</keyword>
<dbReference type="Proteomes" id="UP000186609">
    <property type="component" value="Chromosome"/>
</dbReference>
<accession>A0A1P8JZG2</accession>
<dbReference type="KEGG" id="rhy:RD110_19615"/>
<dbReference type="SUPFAM" id="SSF63829">
    <property type="entry name" value="Calcium-dependent phosphotriesterase"/>
    <property type="match status" value="1"/>
</dbReference>
<sequence length="362" mass="38673">MAIDPSSLQRRHWLLGTAAALLASQLPAQAASHADAALLTAWVAGDQAMAGLWHPGRGPHGVTLPNRAHEVLKIPGHAGQALAVARRPGEFLLRFDTRRAQPLQWHEMELDRFLCGHAAFSADGQTLYTTEFDAESGAGLIAERDPMSLRKRHEYASGGIGPHAMLVEPEGTLLVANGGLLILPETGRRKLNRDHMASNLARLDASTARVLDTWRVDDPFLSLRHIARAPHGAIAVASQAEHADDAARRAAPLMALLDAQGLRTLELPAGLMLEGYAGDIAHLPGRGFMVSATRAGRLAWWTEDGAWGGQQDLPKASAIAVAGSQWLASGDAGSVRGRLAANALNDRLPGLRWDNHAELLPA</sequence>
<dbReference type="Gene3D" id="2.130.10.10">
    <property type="entry name" value="YVTN repeat-like/Quinoprotein amine dehydrogenase"/>
    <property type="match status" value="1"/>
</dbReference>
<dbReference type="InterPro" id="IPR015943">
    <property type="entry name" value="WD40/YVTN_repeat-like_dom_sf"/>
</dbReference>
<dbReference type="Pfam" id="PF07433">
    <property type="entry name" value="DUF1513"/>
    <property type="match status" value="1"/>
</dbReference>
<dbReference type="AlphaFoldDB" id="A0A1P8JZG2"/>
<dbReference type="EMBL" id="CP019236">
    <property type="protein sequence ID" value="APW39147.1"/>
    <property type="molecule type" value="Genomic_DNA"/>
</dbReference>
<dbReference type="STRING" id="1842727.RD110_19615"/>
<proteinExistence type="predicted"/>
<evidence type="ECO:0000313" key="3">
    <source>
        <dbReference type="Proteomes" id="UP000186609"/>
    </source>
</evidence>
<dbReference type="PROSITE" id="PS51318">
    <property type="entry name" value="TAT"/>
    <property type="match status" value="1"/>
</dbReference>
<feature type="chain" id="PRO_5013066166" description="Twin-arginine translocation pathway signal" evidence="1">
    <location>
        <begin position="31"/>
        <end position="362"/>
    </location>
</feature>
<gene>
    <name evidence="2" type="ORF">RD110_19615</name>
</gene>
<dbReference type="InterPro" id="IPR008311">
    <property type="entry name" value="UCP028101"/>
</dbReference>
<organism evidence="2 3">
    <name type="scientific">Rhodoferax koreensis</name>
    <dbReference type="NCBI Taxonomy" id="1842727"/>
    <lineage>
        <taxon>Bacteria</taxon>
        <taxon>Pseudomonadati</taxon>
        <taxon>Pseudomonadota</taxon>
        <taxon>Betaproteobacteria</taxon>
        <taxon>Burkholderiales</taxon>
        <taxon>Comamonadaceae</taxon>
        <taxon>Rhodoferax</taxon>
    </lineage>
</organism>
<name>A0A1P8JZG2_9BURK</name>